<organism evidence="1 2">
    <name type="scientific">Anopheles atroparvus</name>
    <name type="common">European mosquito</name>
    <dbReference type="NCBI Taxonomy" id="41427"/>
    <lineage>
        <taxon>Eukaryota</taxon>
        <taxon>Metazoa</taxon>
        <taxon>Ecdysozoa</taxon>
        <taxon>Arthropoda</taxon>
        <taxon>Hexapoda</taxon>
        <taxon>Insecta</taxon>
        <taxon>Pterygota</taxon>
        <taxon>Neoptera</taxon>
        <taxon>Endopterygota</taxon>
        <taxon>Diptera</taxon>
        <taxon>Nematocera</taxon>
        <taxon>Culicoidea</taxon>
        <taxon>Culicidae</taxon>
        <taxon>Anophelinae</taxon>
        <taxon>Anopheles</taxon>
    </lineage>
</organism>
<evidence type="ECO:0000313" key="2">
    <source>
        <dbReference type="Proteomes" id="UP000075880"/>
    </source>
</evidence>
<evidence type="ECO:0000313" key="1">
    <source>
        <dbReference type="EnsemblMetazoa" id="ENSAATROPP005996"/>
    </source>
</evidence>
<dbReference type="AlphaFoldDB" id="A0AAG5D4B1"/>
<sequence>MLAESSFSHIVSANVTICCPQISNTRAVIKKNGMIFIPSACFND</sequence>
<reference evidence="1" key="1">
    <citation type="submission" date="2024-04" db="UniProtKB">
        <authorList>
            <consortium name="EnsemblMetazoa"/>
        </authorList>
    </citation>
    <scope>IDENTIFICATION</scope>
    <source>
        <strain evidence="1">EBRO</strain>
    </source>
</reference>
<protein>
    <submittedName>
        <fullName evidence="1">Uncharacterized protein</fullName>
    </submittedName>
</protein>
<keyword evidence="2" id="KW-1185">Reference proteome</keyword>
<accession>A0AAG5D4B1</accession>
<name>A0AAG5D4B1_ANOAO</name>
<dbReference type="EnsemblMetazoa" id="ENSAATROPT006658">
    <property type="protein sequence ID" value="ENSAATROPP005996"/>
    <property type="gene ID" value="ENSAATROPG005413"/>
</dbReference>
<dbReference type="Proteomes" id="UP000075880">
    <property type="component" value="Unassembled WGS sequence"/>
</dbReference>
<proteinExistence type="predicted"/>